<proteinExistence type="predicted"/>
<comment type="caution">
    <text evidence="1">The sequence shown here is derived from an EMBL/GenBank/DDBJ whole genome shotgun (WGS) entry which is preliminary data.</text>
</comment>
<name>A0AC60QLB3_IXOPE</name>
<organism evidence="1 2">
    <name type="scientific">Ixodes persulcatus</name>
    <name type="common">Taiga tick</name>
    <dbReference type="NCBI Taxonomy" id="34615"/>
    <lineage>
        <taxon>Eukaryota</taxon>
        <taxon>Metazoa</taxon>
        <taxon>Ecdysozoa</taxon>
        <taxon>Arthropoda</taxon>
        <taxon>Chelicerata</taxon>
        <taxon>Arachnida</taxon>
        <taxon>Acari</taxon>
        <taxon>Parasitiformes</taxon>
        <taxon>Ixodida</taxon>
        <taxon>Ixodoidea</taxon>
        <taxon>Ixodidae</taxon>
        <taxon>Ixodinae</taxon>
        <taxon>Ixodes</taxon>
    </lineage>
</organism>
<gene>
    <name evidence="1" type="ORF">HPB47_018227</name>
</gene>
<dbReference type="EMBL" id="JABSTQ010007281">
    <property type="protein sequence ID" value="KAG0435953.1"/>
    <property type="molecule type" value="Genomic_DNA"/>
</dbReference>
<dbReference type="Proteomes" id="UP000805193">
    <property type="component" value="Unassembled WGS sequence"/>
</dbReference>
<protein>
    <submittedName>
        <fullName evidence="1">Uncharacterized protein</fullName>
    </submittedName>
</protein>
<sequence>MTSKVYKLGSKGTPQGAVLALLLFNLALRGLPEALRAVSGVEHAIYADDVTLWCRTGSDAKIEERLQEAAGIVEKYAESCRMKCASKKSELLILRNPYEKLEDHIEIAIGGMRVPKPTEICILGQLIGQGRGNKSMINKLDTMTMQVCGMLKRIMNCGQGIKEKEAMQLVQAFIISKISYGTPYLVLYKAERQKFDLMIKRAYKNALGLPERTATELLLKLGVHNTINEIRETHIPSPLKTLTTQANRSWLMEKLRMAVRGGSHRIEDLEQDLPLEFRQKIVVESHAICTIKDTWGEGKPEQLP</sequence>
<reference evidence="1 2" key="1">
    <citation type="journal article" date="2020" name="Cell">
        <title>Large-Scale Comparative Analyses of Tick Genomes Elucidate Their Genetic Diversity and Vector Capacities.</title>
        <authorList>
            <consortium name="Tick Genome and Microbiome Consortium (TIGMIC)"/>
            <person name="Jia N."/>
            <person name="Wang J."/>
            <person name="Shi W."/>
            <person name="Du L."/>
            <person name="Sun Y."/>
            <person name="Zhan W."/>
            <person name="Jiang J.F."/>
            <person name="Wang Q."/>
            <person name="Zhang B."/>
            <person name="Ji P."/>
            <person name="Bell-Sakyi L."/>
            <person name="Cui X.M."/>
            <person name="Yuan T.T."/>
            <person name="Jiang B.G."/>
            <person name="Yang W.F."/>
            <person name="Lam T.T."/>
            <person name="Chang Q.C."/>
            <person name="Ding S.J."/>
            <person name="Wang X.J."/>
            <person name="Zhu J.G."/>
            <person name="Ruan X.D."/>
            <person name="Zhao L."/>
            <person name="Wei J.T."/>
            <person name="Ye R.Z."/>
            <person name="Que T.C."/>
            <person name="Du C.H."/>
            <person name="Zhou Y.H."/>
            <person name="Cheng J.X."/>
            <person name="Dai P.F."/>
            <person name="Guo W.B."/>
            <person name="Han X.H."/>
            <person name="Huang E.J."/>
            <person name="Li L.F."/>
            <person name="Wei W."/>
            <person name="Gao Y.C."/>
            <person name="Liu J.Z."/>
            <person name="Shao H.Z."/>
            <person name="Wang X."/>
            <person name="Wang C.C."/>
            <person name="Yang T.C."/>
            <person name="Huo Q.B."/>
            <person name="Li W."/>
            <person name="Chen H.Y."/>
            <person name="Chen S.E."/>
            <person name="Zhou L.G."/>
            <person name="Ni X.B."/>
            <person name="Tian J.H."/>
            <person name="Sheng Y."/>
            <person name="Liu T."/>
            <person name="Pan Y.S."/>
            <person name="Xia L.Y."/>
            <person name="Li J."/>
            <person name="Zhao F."/>
            <person name="Cao W.C."/>
        </authorList>
    </citation>
    <scope>NUCLEOTIDE SEQUENCE [LARGE SCALE GENOMIC DNA]</scope>
    <source>
        <strain evidence="1">Iper-2018</strain>
    </source>
</reference>
<accession>A0AC60QLB3</accession>
<evidence type="ECO:0000313" key="1">
    <source>
        <dbReference type="EMBL" id="KAG0435953.1"/>
    </source>
</evidence>
<evidence type="ECO:0000313" key="2">
    <source>
        <dbReference type="Proteomes" id="UP000805193"/>
    </source>
</evidence>
<keyword evidence="2" id="KW-1185">Reference proteome</keyword>